<dbReference type="InterPro" id="IPR046670">
    <property type="entry name" value="DUF6540"/>
</dbReference>
<dbReference type="Pfam" id="PF20174">
    <property type="entry name" value="DUF6540"/>
    <property type="match status" value="1"/>
</dbReference>
<dbReference type="AlphaFoldDB" id="A0A559MIA5"/>
<gene>
    <name evidence="1" type="ORF">LAWI1_G001543</name>
</gene>
<evidence type="ECO:0000313" key="2">
    <source>
        <dbReference type="Proteomes" id="UP000315522"/>
    </source>
</evidence>
<comment type="caution">
    <text evidence="1">The sequence shown here is derived from an EMBL/GenBank/DDBJ whole genome shotgun (WGS) entry which is preliminary data.</text>
</comment>
<sequence>MTISCRDLYWQGGDTYTVVQPFARPRFSRGLRNHRAIFVETEECGTGSGYLYQVSGNIQNGMIHAHKQTKQPETSPTFTGVKELIGTVTSNNYNHIRSVVDGISAPKKQFDGPKKIFPNEPLRRCHEWTDEAIQALKDCGILQRPGSPSTSC</sequence>
<keyword evidence="2" id="KW-1185">Reference proteome</keyword>
<proteinExistence type="predicted"/>
<reference evidence="1 2" key="1">
    <citation type="submission" date="2018-05" db="EMBL/GenBank/DDBJ databases">
        <title>Genome sequencing and assembly of the regulated plant pathogen Lachnellula willkommii and related sister species for the development of diagnostic species identification markers.</title>
        <authorList>
            <person name="Giroux E."/>
            <person name="Bilodeau G."/>
        </authorList>
    </citation>
    <scope>NUCLEOTIDE SEQUENCE [LARGE SCALE GENOMIC DNA]</scope>
    <source>
        <strain evidence="1 2">CBS 172.35</strain>
    </source>
</reference>
<protein>
    <submittedName>
        <fullName evidence="1">Uncharacterized protein</fullName>
    </submittedName>
</protein>
<organism evidence="1 2">
    <name type="scientific">Lachnellula willkommii</name>
    <dbReference type="NCBI Taxonomy" id="215461"/>
    <lineage>
        <taxon>Eukaryota</taxon>
        <taxon>Fungi</taxon>
        <taxon>Dikarya</taxon>
        <taxon>Ascomycota</taxon>
        <taxon>Pezizomycotina</taxon>
        <taxon>Leotiomycetes</taxon>
        <taxon>Helotiales</taxon>
        <taxon>Lachnaceae</taxon>
        <taxon>Lachnellula</taxon>
    </lineage>
</organism>
<dbReference type="Proteomes" id="UP000315522">
    <property type="component" value="Unassembled WGS sequence"/>
</dbReference>
<evidence type="ECO:0000313" key="1">
    <source>
        <dbReference type="EMBL" id="TVY92691.1"/>
    </source>
</evidence>
<accession>A0A559MIA5</accession>
<dbReference type="EMBL" id="QGML01000266">
    <property type="protein sequence ID" value="TVY92691.1"/>
    <property type="molecule type" value="Genomic_DNA"/>
</dbReference>
<name>A0A559MIA5_9HELO</name>